<dbReference type="Gene3D" id="3.40.50.300">
    <property type="entry name" value="P-loop containing nucleotide triphosphate hydrolases"/>
    <property type="match status" value="1"/>
</dbReference>
<comment type="caution">
    <text evidence="1">The sequence shown here is derived from an EMBL/GenBank/DDBJ whole genome shotgun (WGS) entry which is preliminary data.</text>
</comment>
<evidence type="ECO:0008006" key="2">
    <source>
        <dbReference type="Google" id="ProtNLM"/>
    </source>
</evidence>
<evidence type="ECO:0000313" key="1">
    <source>
        <dbReference type="EMBL" id="KKK83872.1"/>
    </source>
</evidence>
<name>A0A0F8YR62_9ZZZZ</name>
<dbReference type="InterPro" id="IPR027417">
    <property type="entry name" value="P-loop_NTPase"/>
</dbReference>
<sequence>MNAVNLSIFSPSLLSHEALETIFVQRENELSRAIELIKESATTKNKHYMLWIGPRGTGKTHLVSLAYYRVRKNSKLNKVLRIAWLREEEYGITSWFDLLKTIIQAVAE</sequence>
<protein>
    <recommendedName>
        <fullName evidence="2">Chromosomal replication initiator protein DnaA domain-containing protein</fullName>
    </recommendedName>
</protein>
<proteinExistence type="predicted"/>
<dbReference type="SUPFAM" id="SSF52540">
    <property type="entry name" value="P-loop containing nucleoside triphosphate hydrolases"/>
    <property type="match status" value="1"/>
</dbReference>
<feature type="non-terminal residue" evidence="1">
    <location>
        <position position="108"/>
    </location>
</feature>
<dbReference type="EMBL" id="LAZR01052031">
    <property type="protein sequence ID" value="KKK83872.1"/>
    <property type="molecule type" value="Genomic_DNA"/>
</dbReference>
<organism evidence="1">
    <name type="scientific">marine sediment metagenome</name>
    <dbReference type="NCBI Taxonomy" id="412755"/>
    <lineage>
        <taxon>unclassified sequences</taxon>
        <taxon>metagenomes</taxon>
        <taxon>ecological metagenomes</taxon>
    </lineage>
</organism>
<gene>
    <name evidence="1" type="ORF">LCGC14_2789050</name>
</gene>
<dbReference type="AlphaFoldDB" id="A0A0F8YR62"/>
<accession>A0A0F8YR62</accession>
<reference evidence="1" key="1">
    <citation type="journal article" date="2015" name="Nature">
        <title>Complex archaea that bridge the gap between prokaryotes and eukaryotes.</title>
        <authorList>
            <person name="Spang A."/>
            <person name="Saw J.H."/>
            <person name="Jorgensen S.L."/>
            <person name="Zaremba-Niedzwiedzka K."/>
            <person name="Martijn J."/>
            <person name="Lind A.E."/>
            <person name="van Eijk R."/>
            <person name="Schleper C."/>
            <person name="Guy L."/>
            <person name="Ettema T.J."/>
        </authorList>
    </citation>
    <scope>NUCLEOTIDE SEQUENCE</scope>
</reference>